<dbReference type="Proteomes" id="UP000594034">
    <property type="component" value="Chromosome"/>
</dbReference>
<keyword evidence="2" id="KW-1185">Reference proteome</keyword>
<dbReference type="EMBL" id="CP040449">
    <property type="protein sequence ID" value="QFI54117.1"/>
    <property type="molecule type" value="Genomic_DNA"/>
</dbReference>
<gene>
    <name evidence="1" type="ORF">FE240_05050</name>
</gene>
<sequence>MFNPLIQRCFKRRKRDTRHHYRVQIRCLDRRDMEQVMGSVDTLLVPFGLQPAQAMVPLAADGNGRDLLLTLTCLPSQRPHLRHFVHQVALAHPVRWFLRP</sequence>
<dbReference type="KEGG" id="asim:FE240_05050"/>
<protein>
    <submittedName>
        <fullName evidence="1">Uncharacterized protein</fullName>
    </submittedName>
</protein>
<accession>A0A5J6WV74</accession>
<proteinExistence type="predicted"/>
<name>A0A5J6WV74_9GAMM</name>
<reference evidence="1 2" key="1">
    <citation type="submission" date="2019-05" db="EMBL/GenBank/DDBJ databases">
        <title>OXA-830, a novel chromosomally encoded expanded-spectrum class D beta-lactamase in Aeromonas simiae.</title>
        <authorList>
            <person name="Zhou W."/>
            <person name="Chen Q."/>
        </authorList>
    </citation>
    <scope>NUCLEOTIDE SEQUENCE [LARGE SCALE GENOMIC DNA]</scope>
    <source>
        <strain evidence="1 2">A6</strain>
    </source>
</reference>
<dbReference type="AlphaFoldDB" id="A0A5J6WV74"/>
<evidence type="ECO:0000313" key="1">
    <source>
        <dbReference type="EMBL" id="QFI54117.1"/>
    </source>
</evidence>
<dbReference type="RefSeq" id="WP_193003631.1">
    <property type="nucleotide sequence ID" value="NZ_CP040449.1"/>
</dbReference>
<organism evidence="1 2">
    <name type="scientific">Aeromonas simiae</name>
    <dbReference type="NCBI Taxonomy" id="218936"/>
    <lineage>
        <taxon>Bacteria</taxon>
        <taxon>Pseudomonadati</taxon>
        <taxon>Pseudomonadota</taxon>
        <taxon>Gammaproteobacteria</taxon>
        <taxon>Aeromonadales</taxon>
        <taxon>Aeromonadaceae</taxon>
        <taxon>Aeromonas</taxon>
    </lineage>
</organism>
<evidence type="ECO:0000313" key="2">
    <source>
        <dbReference type="Proteomes" id="UP000594034"/>
    </source>
</evidence>